<dbReference type="PANTHER" id="PTHR30069:SF29">
    <property type="entry name" value="HEMOGLOBIN AND HEMOGLOBIN-HAPTOGLOBIN-BINDING PROTEIN 1-RELATED"/>
    <property type="match status" value="1"/>
</dbReference>
<keyword evidence="5" id="KW-0732">Signal</keyword>
<protein>
    <submittedName>
        <fullName evidence="11">Iron complex outermembrane recepter protein</fullName>
    </submittedName>
</protein>
<keyword evidence="9" id="KW-0998">Cell outer membrane</keyword>
<evidence type="ECO:0000313" key="12">
    <source>
        <dbReference type="Proteomes" id="UP000199759"/>
    </source>
</evidence>
<keyword evidence="4" id="KW-0812">Transmembrane</keyword>
<feature type="domain" description="TonB-dependent receptor-like beta-barrel" evidence="10">
    <location>
        <begin position="91"/>
        <end position="481"/>
    </location>
</feature>
<keyword evidence="2" id="KW-0813">Transport</keyword>
<dbReference type="STRING" id="144026.SAMN04488568_1332"/>
<feature type="non-terminal residue" evidence="11">
    <location>
        <position position="1"/>
    </location>
</feature>
<dbReference type="InterPro" id="IPR000531">
    <property type="entry name" value="Beta-barrel_TonB"/>
</dbReference>
<dbReference type="Proteomes" id="UP000199759">
    <property type="component" value="Unassembled WGS sequence"/>
</dbReference>
<evidence type="ECO:0000256" key="4">
    <source>
        <dbReference type="ARBA" id="ARBA00022692"/>
    </source>
</evidence>
<dbReference type="GO" id="GO:0009279">
    <property type="term" value="C:cell outer membrane"/>
    <property type="evidence" value="ECO:0007669"/>
    <property type="project" value="UniProtKB-SubCell"/>
</dbReference>
<dbReference type="InterPro" id="IPR036942">
    <property type="entry name" value="Beta-barrel_TonB_sf"/>
</dbReference>
<evidence type="ECO:0000256" key="2">
    <source>
        <dbReference type="ARBA" id="ARBA00022448"/>
    </source>
</evidence>
<keyword evidence="7" id="KW-0472">Membrane</keyword>
<evidence type="ECO:0000256" key="5">
    <source>
        <dbReference type="ARBA" id="ARBA00022729"/>
    </source>
</evidence>
<evidence type="ECO:0000259" key="10">
    <source>
        <dbReference type="Pfam" id="PF00593"/>
    </source>
</evidence>
<evidence type="ECO:0000256" key="7">
    <source>
        <dbReference type="ARBA" id="ARBA00023136"/>
    </source>
</evidence>
<comment type="subcellular location">
    <subcellularLocation>
        <location evidence="1">Cell outer membrane</location>
        <topology evidence="1">Multi-pass membrane protein</topology>
    </subcellularLocation>
</comment>
<dbReference type="InterPro" id="IPR039426">
    <property type="entry name" value="TonB-dep_rcpt-like"/>
</dbReference>
<evidence type="ECO:0000256" key="9">
    <source>
        <dbReference type="ARBA" id="ARBA00023237"/>
    </source>
</evidence>
<dbReference type="GO" id="GO:0044718">
    <property type="term" value="P:siderophore transmembrane transport"/>
    <property type="evidence" value="ECO:0007669"/>
    <property type="project" value="TreeGrafter"/>
</dbReference>
<name>A0A1G9X2D8_9PROT</name>
<dbReference type="SUPFAM" id="SSF56935">
    <property type="entry name" value="Porins"/>
    <property type="match status" value="1"/>
</dbReference>
<reference evidence="11 12" key="1">
    <citation type="submission" date="2016-10" db="EMBL/GenBank/DDBJ databases">
        <authorList>
            <person name="de Groot N.N."/>
        </authorList>
    </citation>
    <scope>NUCLEOTIDE SEQUENCE [LARGE SCALE GENOMIC DNA]</scope>
    <source>
        <strain evidence="11 12">DSM 16077</strain>
    </source>
</reference>
<proteinExistence type="predicted"/>
<dbReference type="PANTHER" id="PTHR30069">
    <property type="entry name" value="TONB-DEPENDENT OUTER MEMBRANE RECEPTOR"/>
    <property type="match status" value="1"/>
</dbReference>
<keyword evidence="12" id="KW-1185">Reference proteome</keyword>
<dbReference type="RefSeq" id="WP_091771956.1">
    <property type="nucleotide sequence ID" value="NZ_FNHG01000033.1"/>
</dbReference>
<evidence type="ECO:0000256" key="3">
    <source>
        <dbReference type="ARBA" id="ARBA00022452"/>
    </source>
</evidence>
<evidence type="ECO:0000256" key="6">
    <source>
        <dbReference type="ARBA" id="ARBA00023077"/>
    </source>
</evidence>
<dbReference type="GO" id="GO:0015344">
    <property type="term" value="F:siderophore uptake transmembrane transporter activity"/>
    <property type="evidence" value="ECO:0007669"/>
    <property type="project" value="TreeGrafter"/>
</dbReference>
<accession>A0A1G9X2D8</accession>
<dbReference type="EMBL" id="FNHG01000033">
    <property type="protein sequence ID" value="SDM90842.1"/>
    <property type="molecule type" value="Genomic_DNA"/>
</dbReference>
<dbReference type="AlphaFoldDB" id="A0A1G9X2D8"/>
<gene>
    <name evidence="11" type="ORF">SAMN04488568_1332</name>
</gene>
<dbReference type="Pfam" id="PF00593">
    <property type="entry name" value="TonB_dep_Rec_b-barrel"/>
    <property type="match status" value="1"/>
</dbReference>
<dbReference type="OrthoDB" id="9760333at2"/>
<evidence type="ECO:0000313" key="11">
    <source>
        <dbReference type="EMBL" id="SDM90842.1"/>
    </source>
</evidence>
<evidence type="ECO:0000256" key="1">
    <source>
        <dbReference type="ARBA" id="ARBA00004571"/>
    </source>
</evidence>
<dbReference type="Gene3D" id="2.40.170.20">
    <property type="entry name" value="TonB-dependent receptor, beta-barrel domain"/>
    <property type="match status" value="1"/>
</dbReference>
<keyword evidence="3" id="KW-1134">Transmembrane beta strand</keyword>
<keyword evidence="6" id="KW-0798">TonB box</keyword>
<sequence length="508" mass="55764">TRNPNHGDYTQLRVNAGTDEYQGVSIVAGRQLGERVSVRASYGASEANEFAPFAGQTTAVTRAPVEPGFSRETGAVEGRFRLTDKINLTAEATFSTVRASEGDSIYYHENTGYTLASYKGDLEADTDWGFVTLSAYRNESEIEYSFGTQDVTLTTLRLQDLFRIGTNDTVRLSLEFRQGETGSFPDPTNGDFGYETTAFSAMWNHKFSNAVDLTLAGRFDSVDWSRDGEPNPLLYPFAQADYDVSIEELSYNAALVWRPEFGGAVRLTAARGVQAPTMFDIGFTMPVNLGGFFVVASGNPAIEPSIVTNYEIAYDRALTPTMTLRAAVFFQETEGVKSQLGQAPDVLPPSTPVPTFLFDNRGDTQVAGVELTLAGRPANGWSWDANYTYKQVEDDMSLFPFYTPLNFEEATPSHIANGHLGWTDGRFTIDGYANYVSAINMPNQPVFGTITLDPIDSYIALSMRAGYEINDHFTVAVNAQNANFGNGEVTNTHHQTESRVWVSLSAGF</sequence>
<evidence type="ECO:0000256" key="8">
    <source>
        <dbReference type="ARBA" id="ARBA00023170"/>
    </source>
</evidence>
<keyword evidence="8" id="KW-0675">Receptor</keyword>
<organism evidence="11 12">
    <name type="scientific">Maricaulis salignorans</name>
    <dbReference type="NCBI Taxonomy" id="144026"/>
    <lineage>
        <taxon>Bacteria</taxon>
        <taxon>Pseudomonadati</taxon>
        <taxon>Pseudomonadota</taxon>
        <taxon>Alphaproteobacteria</taxon>
        <taxon>Maricaulales</taxon>
        <taxon>Maricaulaceae</taxon>
        <taxon>Maricaulis</taxon>
    </lineage>
</organism>